<proteinExistence type="predicted"/>
<evidence type="ECO:0000313" key="2">
    <source>
        <dbReference type="Proteomes" id="UP000234681"/>
    </source>
</evidence>
<accession>A6K0P8</accession>
<dbReference type="EMBL" id="CH474011">
    <property type="protein sequence ID" value="EDL88170.1"/>
    <property type="molecule type" value="Genomic_DNA"/>
</dbReference>
<protein>
    <submittedName>
        <fullName evidence="1">RCG52275</fullName>
    </submittedName>
</protein>
<evidence type="ECO:0000313" key="1">
    <source>
        <dbReference type="EMBL" id="EDL88170.1"/>
    </source>
</evidence>
<sequence>MMGPGVSPWSRSAEGGRET</sequence>
<reference evidence="1 2" key="1">
    <citation type="submission" date="2005-09" db="EMBL/GenBank/DDBJ databases">
        <authorList>
            <person name="Mural R.J."/>
            <person name="Li P.W."/>
            <person name="Adams M.D."/>
            <person name="Amanatides P.G."/>
            <person name="Baden-Tillson H."/>
            <person name="Barnstead M."/>
            <person name="Chin S.H."/>
            <person name="Dew I."/>
            <person name="Evans C.A."/>
            <person name="Ferriera S."/>
            <person name="Flanigan M."/>
            <person name="Fosler C."/>
            <person name="Glodek A."/>
            <person name="Gu Z."/>
            <person name="Holt R.A."/>
            <person name="Jennings D."/>
            <person name="Kraft C.L."/>
            <person name="Lu F."/>
            <person name="Nguyen T."/>
            <person name="Nusskern D.R."/>
            <person name="Pfannkoch C.M."/>
            <person name="Sitter C."/>
            <person name="Sutton G.G."/>
            <person name="Venter J.C."/>
            <person name="Wang Z."/>
            <person name="Woodage T."/>
            <person name="Zheng X.H."/>
            <person name="Zhong F."/>
        </authorList>
    </citation>
    <scope>NUCLEOTIDE SEQUENCE [LARGE SCALE GENOMIC DNA]</scope>
    <source>
        <strain>BN</strain>
        <strain evidence="2">Sprague-Dawley</strain>
    </source>
</reference>
<gene>
    <name evidence="1" type="ORF">rCG_52275</name>
</gene>
<organism evidence="1 2">
    <name type="scientific">Rattus norvegicus</name>
    <name type="common">Rat</name>
    <dbReference type="NCBI Taxonomy" id="10116"/>
    <lineage>
        <taxon>Eukaryota</taxon>
        <taxon>Metazoa</taxon>
        <taxon>Chordata</taxon>
        <taxon>Craniata</taxon>
        <taxon>Vertebrata</taxon>
        <taxon>Euteleostomi</taxon>
        <taxon>Mammalia</taxon>
        <taxon>Eutheria</taxon>
        <taxon>Euarchontoglires</taxon>
        <taxon>Glires</taxon>
        <taxon>Rodentia</taxon>
        <taxon>Myomorpha</taxon>
        <taxon>Muroidea</taxon>
        <taxon>Muridae</taxon>
        <taxon>Murinae</taxon>
        <taxon>Rattus</taxon>
    </lineage>
</organism>
<dbReference type="AlphaFoldDB" id="A6K0P8"/>
<dbReference type="Proteomes" id="UP000234681">
    <property type="component" value="Chromosome 4"/>
</dbReference>
<name>A6K0P8_RAT</name>